<dbReference type="FunFam" id="1.20.272.10:FF:000001">
    <property type="entry name" value="Putative AAA family ATPase"/>
    <property type="match status" value="1"/>
</dbReference>
<dbReference type="GO" id="GO:0008047">
    <property type="term" value="F:enzyme activator activity"/>
    <property type="evidence" value="ECO:0007669"/>
    <property type="project" value="TreeGrafter"/>
</dbReference>
<dbReference type="FunFam" id="3.40.50.300:FF:000137">
    <property type="entry name" value="Replication-associated recombination protein A"/>
    <property type="match status" value="1"/>
</dbReference>
<sequence length="440" mass="49995">MKQESLFGEDNKRNSPLASRVRPRTLDEFVGQQHLLARGKVLREFIENDQVTSIIFWGPPGVGKTTLAEIIAHKTESKFINLSAVNSSIKDIKNIMKEAETRHDFGEKTIIFIDEIHRFNKAQQDAFLPYVENGSIILIGATTENPSFEVNAALLSRSKVFVLNQLEIADVVNLLRNAIIHPYGFGDKDIHITEQSLEAIAKFANGDARSALNTLEMAVLNSGTNAGDFYINESNLEQLINRTSFLYDKSGEEHYNIISALHKSMRNSDVDAAIYWMSRMLESGEDPIYIARRLIRFASEDIGLADTRALTITTDVFQACRYIGMPECDVHLTEAVIYLSLAPKSNAVYLARQKAKKDVKESINEPVPLQIRNAPTKLMKELDYGKGYQYAHDEKDKLTAMRTMPPSLEGQQYYYPTEQGNEKKFKERLNYVKEWQKRNN</sequence>
<dbReference type="GO" id="GO:0017116">
    <property type="term" value="F:single-stranded DNA helicase activity"/>
    <property type="evidence" value="ECO:0007669"/>
    <property type="project" value="TreeGrafter"/>
</dbReference>
<keyword evidence="4" id="KW-0547">Nucleotide-binding</keyword>
<dbReference type="InterPro" id="IPR003593">
    <property type="entry name" value="AAA+_ATPase"/>
</dbReference>
<dbReference type="EMBL" id="CDGG01000001">
    <property type="protein sequence ID" value="CEI82822.1"/>
    <property type="molecule type" value="Genomic_DNA"/>
</dbReference>
<dbReference type="Pfam" id="PF00004">
    <property type="entry name" value="AAA"/>
    <property type="match status" value="1"/>
</dbReference>
<evidence type="ECO:0000256" key="4">
    <source>
        <dbReference type="ARBA" id="ARBA00022741"/>
    </source>
</evidence>
<dbReference type="InterPro" id="IPR021886">
    <property type="entry name" value="MgsA_C"/>
</dbReference>
<dbReference type="Gene3D" id="1.20.272.10">
    <property type="match status" value="1"/>
</dbReference>
<dbReference type="SUPFAM" id="SSF52540">
    <property type="entry name" value="P-loop containing nucleoside triphosphate hydrolases"/>
    <property type="match status" value="1"/>
</dbReference>
<evidence type="ECO:0000256" key="1">
    <source>
        <dbReference type="ARBA" id="ARBA00002393"/>
    </source>
</evidence>
<evidence type="ECO:0000256" key="5">
    <source>
        <dbReference type="ARBA" id="ARBA00022840"/>
    </source>
</evidence>
<dbReference type="SUPFAM" id="SSF48019">
    <property type="entry name" value="post-AAA+ oligomerization domain-like"/>
    <property type="match status" value="1"/>
</dbReference>
<dbReference type="SMART" id="SM00382">
    <property type="entry name" value="AAA"/>
    <property type="match status" value="1"/>
</dbReference>
<dbReference type="PANTHER" id="PTHR13779">
    <property type="entry name" value="WERNER HELICASE-INTERACTING PROTEIN 1 FAMILY MEMBER"/>
    <property type="match status" value="1"/>
</dbReference>
<dbReference type="RefSeq" id="WP_042532846.1">
    <property type="nucleotide sequence ID" value="NZ_CDGG01000001.1"/>
</dbReference>
<dbReference type="GO" id="GO:0000731">
    <property type="term" value="P:DNA synthesis involved in DNA repair"/>
    <property type="evidence" value="ECO:0007669"/>
    <property type="project" value="TreeGrafter"/>
</dbReference>
<reference evidence="7 8" key="1">
    <citation type="submission" date="2014-11" db="EMBL/GenBank/DDBJ databases">
        <authorList>
            <person name="Urmite Genomes Urmite Genomes"/>
        </authorList>
    </citation>
    <scope>NUCLEOTIDE SEQUENCE [LARGE SCALE GENOMIC DNA]</scope>
    <source>
        <strain evidence="7 8">Oc5</strain>
    </source>
</reference>
<dbReference type="STRING" id="545501.BN997_02708"/>
<name>A0A0A1MTH6_9BACI</name>
<gene>
    <name evidence="7" type="primary">rarA_1</name>
    <name evidence="7" type="ORF">BN997_02708</name>
</gene>
<dbReference type="InterPro" id="IPR051314">
    <property type="entry name" value="AAA_ATPase_RarA/MGS1/WRNIP1"/>
</dbReference>
<dbReference type="AlphaFoldDB" id="A0A0A1MTH6"/>
<dbReference type="Gene3D" id="3.40.50.300">
    <property type="entry name" value="P-loop containing nucleotide triphosphate hydrolases"/>
    <property type="match status" value="1"/>
</dbReference>
<dbReference type="PANTHER" id="PTHR13779:SF7">
    <property type="entry name" value="ATPASE WRNIP1"/>
    <property type="match status" value="1"/>
</dbReference>
<organism evidence="7 8">
    <name type="scientific">Oceanobacillus oncorhynchi</name>
    <dbReference type="NCBI Taxonomy" id="545501"/>
    <lineage>
        <taxon>Bacteria</taxon>
        <taxon>Bacillati</taxon>
        <taxon>Bacillota</taxon>
        <taxon>Bacilli</taxon>
        <taxon>Bacillales</taxon>
        <taxon>Bacillaceae</taxon>
        <taxon>Oceanobacillus</taxon>
    </lineage>
</organism>
<dbReference type="Gene3D" id="1.10.8.60">
    <property type="match status" value="1"/>
</dbReference>
<dbReference type="CDD" id="cd00009">
    <property type="entry name" value="AAA"/>
    <property type="match status" value="1"/>
</dbReference>
<dbReference type="GO" id="GO:0016887">
    <property type="term" value="F:ATP hydrolysis activity"/>
    <property type="evidence" value="ECO:0007669"/>
    <property type="project" value="InterPro"/>
</dbReference>
<dbReference type="InterPro" id="IPR003959">
    <property type="entry name" value="ATPase_AAA_core"/>
</dbReference>
<keyword evidence="3" id="KW-0235">DNA replication</keyword>
<dbReference type="GO" id="GO:0003677">
    <property type="term" value="F:DNA binding"/>
    <property type="evidence" value="ECO:0007669"/>
    <property type="project" value="InterPro"/>
</dbReference>
<dbReference type="InterPro" id="IPR032423">
    <property type="entry name" value="AAA_assoc_2"/>
</dbReference>
<evidence type="ECO:0000313" key="8">
    <source>
        <dbReference type="Proteomes" id="UP000040453"/>
    </source>
</evidence>
<comment type="function">
    <text evidence="1">DNA-dependent ATPase that plays important roles in cellular responses to stalled DNA replication processes.</text>
</comment>
<dbReference type="GO" id="GO:0006261">
    <property type="term" value="P:DNA-templated DNA replication"/>
    <property type="evidence" value="ECO:0007669"/>
    <property type="project" value="TreeGrafter"/>
</dbReference>
<dbReference type="InterPro" id="IPR027417">
    <property type="entry name" value="P-loop_NTPase"/>
</dbReference>
<dbReference type="Pfam" id="PF16193">
    <property type="entry name" value="AAA_assoc_2"/>
    <property type="match status" value="1"/>
</dbReference>
<proteinExistence type="inferred from homology"/>
<evidence type="ECO:0000256" key="3">
    <source>
        <dbReference type="ARBA" id="ARBA00022705"/>
    </source>
</evidence>
<evidence type="ECO:0000259" key="6">
    <source>
        <dbReference type="SMART" id="SM00382"/>
    </source>
</evidence>
<feature type="domain" description="AAA+ ATPase" evidence="6">
    <location>
        <begin position="50"/>
        <end position="166"/>
    </location>
</feature>
<keyword evidence="8" id="KW-1185">Reference proteome</keyword>
<dbReference type="GO" id="GO:0005524">
    <property type="term" value="F:ATP binding"/>
    <property type="evidence" value="ECO:0007669"/>
    <property type="project" value="UniProtKB-KW"/>
</dbReference>
<dbReference type="Proteomes" id="UP000040453">
    <property type="component" value="Unassembled WGS sequence"/>
</dbReference>
<keyword evidence="5" id="KW-0067">ATP-binding</keyword>
<dbReference type="Pfam" id="PF12002">
    <property type="entry name" value="MgsA_C"/>
    <property type="match status" value="1"/>
</dbReference>
<protein>
    <submittedName>
        <fullName evidence="7">Replication-associated recombination protein A</fullName>
    </submittedName>
</protein>
<dbReference type="OrthoDB" id="9778364at2"/>
<evidence type="ECO:0000313" key="7">
    <source>
        <dbReference type="EMBL" id="CEI82822.1"/>
    </source>
</evidence>
<comment type="similarity">
    <text evidence="2">Belongs to the AAA ATPase family. RarA/MGS1/WRNIP1 subfamily.</text>
</comment>
<dbReference type="Gene3D" id="1.10.3710.10">
    <property type="entry name" value="DNA polymerase III clamp loader subunits, C-terminal domain"/>
    <property type="match status" value="1"/>
</dbReference>
<dbReference type="CDD" id="cd18139">
    <property type="entry name" value="HLD_clamp_RarA"/>
    <property type="match status" value="1"/>
</dbReference>
<evidence type="ECO:0000256" key="2">
    <source>
        <dbReference type="ARBA" id="ARBA00008959"/>
    </source>
</evidence>
<accession>A0A0A1MTH6</accession>
<dbReference type="InterPro" id="IPR008921">
    <property type="entry name" value="DNA_pol3_clamp-load_cplx_C"/>
</dbReference>